<reference evidence="1 2" key="1">
    <citation type="submission" date="2015-07" db="EMBL/GenBank/DDBJ databases">
        <authorList>
            <person name="Ju K.-S."/>
            <person name="Doroghazi J.R."/>
            <person name="Metcalf W.W."/>
        </authorList>
    </citation>
    <scope>NUCLEOTIDE SEQUENCE [LARGE SCALE GENOMIC DNA]</scope>
    <source>
        <strain evidence="1 2">NRRL B-3589</strain>
    </source>
</reference>
<feature type="non-terminal residue" evidence="1">
    <location>
        <position position="1"/>
    </location>
</feature>
<dbReference type="Gene3D" id="3.50.50.60">
    <property type="entry name" value="FAD/NAD(P)-binding domain"/>
    <property type="match status" value="1"/>
</dbReference>
<evidence type="ECO:0000313" key="2">
    <source>
        <dbReference type="Proteomes" id="UP000037020"/>
    </source>
</evidence>
<proteinExistence type="predicted"/>
<sequence length="75" mass="7900">PLESRVTRWDSGLPQYPVGHLDRVARVREHVAALPGLRVCGAVYDGVGIPACVSSAHRAADELLATLPTGPQGSE</sequence>
<comment type="caution">
    <text evidence="1">The sequence shown here is derived from an EMBL/GenBank/DDBJ whole genome shotgun (WGS) entry which is preliminary data.</text>
</comment>
<dbReference type="InterPro" id="IPR036188">
    <property type="entry name" value="FAD/NAD-bd_sf"/>
</dbReference>
<gene>
    <name evidence="1" type="ORF">ADK38_30910</name>
</gene>
<name>A0ABR5IZ82_9ACTN</name>
<evidence type="ECO:0000313" key="1">
    <source>
        <dbReference type="EMBL" id="KOG86459.1"/>
    </source>
</evidence>
<organism evidence="1 2">
    <name type="scientific">Streptomyces varsoviensis</name>
    <dbReference type="NCBI Taxonomy" id="67373"/>
    <lineage>
        <taxon>Bacteria</taxon>
        <taxon>Bacillati</taxon>
        <taxon>Actinomycetota</taxon>
        <taxon>Actinomycetes</taxon>
        <taxon>Kitasatosporales</taxon>
        <taxon>Streptomycetaceae</taxon>
        <taxon>Streptomyces</taxon>
    </lineage>
</organism>
<accession>A0ABR5IZ82</accession>
<keyword evidence="2" id="KW-1185">Reference proteome</keyword>
<evidence type="ECO:0008006" key="3">
    <source>
        <dbReference type="Google" id="ProtNLM"/>
    </source>
</evidence>
<dbReference type="EMBL" id="LGUT01002824">
    <property type="protein sequence ID" value="KOG86459.1"/>
    <property type="molecule type" value="Genomic_DNA"/>
</dbReference>
<protein>
    <recommendedName>
        <fullName evidence="3">Protoporphyrinogen oxidase</fullName>
    </recommendedName>
</protein>
<dbReference type="Proteomes" id="UP000037020">
    <property type="component" value="Unassembled WGS sequence"/>
</dbReference>